<name>A0A840Y1L2_9PROT</name>
<keyword evidence="6" id="KW-1185">Reference proteome</keyword>
<dbReference type="AlphaFoldDB" id="A0A840Y1L2"/>
<reference evidence="5 6" key="1">
    <citation type="submission" date="2020-08" db="EMBL/GenBank/DDBJ databases">
        <title>Genomic Encyclopedia of Type Strains, Phase IV (KMG-IV): sequencing the most valuable type-strain genomes for metagenomic binning, comparative biology and taxonomic classification.</title>
        <authorList>
            <person name="Goeker M."/>
        </authorList>
    </citation>
    <scope>NUCLEOTIDE SEQUENCE [LARGE SCALE GENOMIC DNA]</scope>
    <source>
        <strain evidence="5 6">DSM 25622</strain>
    </source>
</reference>
<dbReference type="InterPro" id="IPR046342">
    <property type="entry name" value="CBS_dom_sf"/>
</dbReference>
<dbReference type="PROSITE" id="PS51371">
    <property type="entry name" value="CBS"/>
    <property type="match status" value="2"/>
</dbReference>
<protein>
    <submittedName>
        <fullName evidence="5">CBS domain-containing protein</fullName>
    </submittedName>
</protein>
<evidence type="ECO:0000256" key="1">
    <source>
        <dbReference type="ARBA" id="ARBA00023122"/>
    </source>
</evidence>
<feature type="domain" description="BON" evidence="3">
    <location>
        <begin position="163"/>
        <end position="231"/>
    </location>
</feature>
<dbReference type="Pfam" id="PF04972">
    <property type="entry name" value="BON"/>
    <property type="match status" value="1"/>
</dbReference>
<dbReference type="EMBL" id="JACIJD010000002">
    <property type="protein sequence ID" value="MBB5692699.1"/>
    <property type="molecule type" value="Genomic_DNA"/>
</dbReference>
<dbReference type="InterPro" id="IPR017080">
    <property type="entry name" value="UCP036990_CBS_BON"/>
</dbReference>
<dbReference type="CDD" id="cd04586">
    <property type="entry name" value="CBS_pair_BON_assoc"/>
    <property type="match status" value="1"/>
</dbReference>
<evidence type="ECO:0000313" key="6">
    <source>
        <dbReference type="Proteomes" id="UP000580654"/>
    </source>
</evidence>
<evidence type="ECO:0000313" key="5">
    <source>
        <dbReference type="EMBL" id="MBB5692699.1"/>
    </source>
</evidence>
<dbReference type="InterPro" id="IPR051257">
    <property type="entry name" value="Diverse_CBS-Domain"/>
</dbReference>
<dbReference type="SUPFAM" id="SSF54631">
    <property type="entry name" value="CBS-domain pair"/>
    <property type="match status" value="1"/>
</dbReference>
<dbReference type="SMART" id="SM00116">
    <property type="entry name" value="CBS"/>
    <property type="match status" value="2"/>
</dbReference>
<dbReference type="PIRSF" id="PIRSF036990">
    <property type="entry name" value="UCP036990_CBS_BON"/>
    <property type="match status" value="1"/>
</dbReference>
<dbReference type="InterPro" id="IPR007055">
    <property type="entry name" value="BON_dom"/>
</dbReference>
<dbReference type="PANTHER" id="PTHR43080:SF26">
    <property type="entry name" value="REGULATORY PROTEIN"/>
    <property type="match status" value="1"/>
</dbReference>
<dbReference type="Gene3D" id="3.30.1340.30">
    <property type="match status" value="1"/>
</dbReference>
<dbReference type="Proteomes" id="UP000580654">
    <property type="component" value="Unassembled WGS sequence"/>
</dbReference>
<keyword evidence="1 2" id="KW-0129">CBS domain</keyword>
<evidence type="ECO:0000259" key="3">
    <source>
        <dbReference type="PROSITE" id="PS50914"/>
    </source>
</evidence>
<sequence length="237" mass="26114">MSAALMESLSARDLMTREVVCVPPSMPVSSLARLLAERGFSAVPVAGNDGRLLGIVTELDLIRRLAGAEDRRPGLLHRLLGNRDRDAERYAQVHGMLAEDVMTRDLITVDEDTSAEHIAHIMEERGIRRVPVLRGDRLVGIVSRADLLQALLVPPAKLGVGAEDERIRDAVLREIREQPWADTVFTFVSVENGMVEFQGFARSPAVRRGLQAIAHRVEGVRGVVDNMQDGIPQNALY</sequence>
<comment type="caution">
    <text evidence="5">The sequence shown here is derived from an EMBL/GenBank/DDBJ whole genome shotgun (WGS) entry which is preliminary data.</text>
</comment>
<dbReference type="Gene3D" id="3.10.580.10">
    <property type="entry name" value="CBS-domain"/>
    <property type="match status" value="1"/>
</dbReference>
<feature type="domain" description="CBS" evidence="4">
    <location>
        <begin position="15"/>
        <end position="71"/>
    </location>
</feature>
<gene>
    <name evidence="5" type="ORF">FHS87_000714</name>
</gene>
<dbReference type="InterPro" id="IPR000644">
    <property type="entry name" value="CBS_dom"/>
</dbReference>
<dbReference type="Pfam" id="PF00571">
    <property type="entry name" value="CBS"/>
    <property type="match status" value="2"/>
</dbReference>
<feature type="domain" description="CBS" evidence="4">
    <location>
        <begin position="102"/>
        <end position="158"/>
    </location>
</feature>
<dbReference type="PANTHER" id="PTHR43080">
    <property type="entry name" value="CBS DOMAIN-CONTAINING PROTEIN CBSX3, MITOCHONDRIAL"/>
    <property type="match status" value="1"/>
</dbReference>
<dbReference type="RefSeq" id="WP_184513903.1">
    <property type="nucleotide sequence ID" value="NZ_JACIJD010000002.1"/>
</dbReference>
<accession>A0A840Y1L2</accession>
<dbReference type="PROSITE" id="PS50914">
    <property type="entry name" value="BON"/>
    <property type="match status" value="1"/>
</dbReference>
<organism evidence="5 6">
    <name type="scientific">Muricoccus pecuniae</name>
    <dbReference type="NCBI Taxonomy" id="693023"/>
    <lineage>
        <taxon>Bacteria</taxon>
        <taxon>Pseudomonadati</taxon>
        <taxon>Pseudomonadota</taxon>
        <taxon>Alphaproteobacteria</taxon>
        <taxon>Acetobacterales</taxon>
        <taxon>Roseomonadaceae</taxon>
        <taxon>Muricoccus</taxon>
    </lineage>
</organism>
<evidence type="ECO:0000256" key="2">
    <source>
        <dbReference type="PROSITE-ProRule" id="PRU00703"/>
    </source>
</evidence>
<proteinExistence type="predicted"/>
<evidence type="ECO:0000259" key="4">
    <source>
        <dbReference type="PROSITE" id="PS51371"/>
    </source>
</evidence>